<dbReference type="InterPro" id="IPR037523">
    <property type="entry name" value="VOC_core"/>
</dbReference>
<accession>A0ABR5AYI0</accession>
<dbReference type="PROSITE" id="PS51819">
    <property type="entry name" value="VOC"/>
    <property type="match status" value="1"/>
</dbReference>
<dbReference type="CDD" id="cd07249">
    <property type="entry name" value="MMCE"/>
    <property type="match status" value="1"/>
</dbReference>
<gene>
    <name evidence="4" type="ORF">SD77_2243</name>
</gene>
<reference evidence="4 5" key="1">
    <citation type="submission" date="2015-01" db="EMBL/GenBank/DDBJ databases">
        <title>Genome Assembly of Bacillus badius MTCC 1458.</title>
        <authorList>
            <person name="Verma A."/>
            <person name="Khatri I."/>
            <person name="Mual P."/>
            <person name="Subramanian S."/>
            <person name="Krishnamurthi S."/>
        </authorList>
    </citation>
    <scope>NUCLEOTIDE SEQUENCE [LARGE SCALE GENOMIC DNA]</scope>
    <source>
        <strain evidence="4 5">MTCC 1458</strain>
    </source>
</reference>
<evidence type="ECO:0000256" key="2">
    <source>
        <dbReference type="ARBA" id="ARBA00022723"/>
    </source>
</evidence>
<dbReference type="PANTHER" id="PTHR43048">
    <property type="entry name" value="METHYLMALONYL-COA EPIMERASE"/>
    <property type="match status" value="1"/>
</dbReference>
<dbReference type="Pfam" id="PF13669">
    <property type="entry name" value="Glyoxalase_4"/>
    <property type="match status" value="1"/>
</dbReference>
<keyword evidence="2" id="KW-0479">Metal-binding</keyword>
<dbReference type="NCBIfam" id="TIGR03081">
    <property type="entry name" value="metmalonyl_epim"/>
    <property type="match status" value="1"/>
</dbReference>
<dbReference type="Proteomes" id="UP000031982">
    <property type="component" value="Unassembled WGS sequence"/>
</dbReference>
<comment type="caution">
    <text evidence="4">The sequence shown here is derived from an EMBL/GenBank/DDBJ whole genome shotgun (WGS) entry which is preliminary data.</text>
</comment>
<protein>
    <submittedName>
        <fullName evidence="4">Methylmalonyl-CoA epimerase</fullName>
    </submittedName>
</protein>
<feature type="domain" description="VOC" evidence="3">
    <location>
        <begin position="36"/>
        <end position="164"/>
    </location>
</feature>
<evidence type="ECO:0000259" key="3">
    <source>
        <dbReference type="PROSITE" id="PS51819"/>
    </source>
</evidence>
<evidence type="ECO:0000313" key="5">
    <source>
        <dbReference type="Proteomes" id="UP000031982"/>
    </source>
</evidence>
<organism evidence="4 5">
    <name type="scientific">Bacillus badius</name>
    <dbReference type="NCBI Taxonomy" id="1455"/>
    <lineage>
        <taxon>Bacteria</taxon>
        <taxon>Bacillati</taxon>
        <taxon>Bacillota</taxon>
        <taxon>Bacilli</taxon>
        <taxon>Bacillales</taxon>
        <taxon>Bacillaceae</taxon>
        <taxon>Pseudobacillus</taxon>
    </lineage>
</organism>
<dbReference type="InterPro" id="IPR029068">
    <property type="entry name" value="Glyas_Bleomycin-R_OHBP_Dase"/>
</dbReference>
<dbReference type="InterPro" id="IPR051785">
    <property type="entry name" value="MMCE/EMCE_epimerase"/>
</dbReference>
<name>A0ABR5AYI0_BACBA</name>
<keyword evidence="5" id="KW-1185">Reference proteome</keyword>
<dbReference type="Gene3D" id="3.10.180.10">
    <property type="entry name" value="2,3-Dihydroxybiphenyl 1,2-Dioxygenase, domain 1"/>
    <property type="match status" value="1"/>
</dbReference>
<evidence type="ECO:0000256" key="1">
    <source>
        <dbReference type="ARBA" id="ARBA00009308"/>
    </source>
</evidence>
<dbReference type="EMBL" id="JXLP01000002">
    <property type="protein sequence ID" value="KIL79789.1"/>
    <property type="molecule type" value="Genomic_DNA"/>
</dbReference>
<dbReference type="InterPro" id="IPR017515">
    <property type="entry name" value="MeMalonyl-CoA_epimerase"/>
</dbReference>
<proteinExistence type="inferred from homology"/>
<dbReference type="SUPFAM" id="SSF54593">
    <property type="entry name" value="Glyoxalase/Bleomycin resistance protein/Dihydroxybiphenyl dioxygenase"/>
    <property type="match status" value="1"/>
</dbReference>
<comment type="similarity">
    <text evidence="1">Belongs to the methylmalonyl-CoA epimerase family.</text>
</comment>
<sequence length="174" mass="19341">MNGRDKSSEKEGIFELLANFTHDLVLFEKEAITVNSVDHIGIAVRSLEETLPFYTEQLGLAFIKMEEVASEQVKVAFIDGGNVKFELLEPMSNESAIAKFIEKRGQGIHHVAFKVTDINKRIQEIKENGIRMINETPKLGAGGAEVAFMHPKSAHGVLFELCDKSKTEGDKHSL</sequence>
<evidence type="ECO:0000313" key="4">
    <source>
        <dbReference type="EMBL" id="KIL79789.1"/>
    </source>
</evidence>
<dbReference type="PANTHER" id="PTHR43048:SF3">
    <property type="entry name" value="METHYLMALONYL-COA EPIMERASE, MITOCHONDRIAL"/>
    <property type="match status" value="1"/>
</dbReference>